<evidence type="ECO:0000256" key="11">
    <source>
        <dbReference type="ARBA" id="ARBA00051301"/>
    </source>
</evidence>
<comment type="cofactor">
    <cofactor evidence="2">
        <name>Zn(2+)</name>
        <dbReference type="ChEBI" id="CHEBI:29105"/>
    </cofactor>
</comment>
<dbReference type="GO" id="GO:0009014">
    <property type="term" value="F:succinyl-diaminopimelate desuccinylase activity"/>
    <property type="evidence" value="ECO:0007669"/>
    <property type="project" value="UniProtKB-EC"/>
</dbReference>
<dbReference type="UniPathway" id="UPA00034">
    <property type="reaction ID" value="UER00021"/>
</dbReference>
<dbReference type="SUPFAM" id="SSF55031">
    <property type="entry name" value="Bacterial exopeptidase dimerisation domain"/>
    <property type="match status" value="1"/>
</dbReference>
<evidence type="ECO:0000256" key="6">
    <source>
        <dbReference type="ARBA" id="ARBA00016853"/>
    </source>
</evidence>
<dbReference type="InterPro" id="IPR002933">
    <property type="entry name" value="Peptidase_M20"/>
</dbReference>
<dbReference type="GO" id="GO:0009089">
    <property type="term" value="P:lysine biosynthetic process via diaminopimelate"/>
    <property type="evidence" value="ECO:0007669"/>
    <property type="project" value="UniProtKB-UniPathway"/>
</dbReference>
<evidence type="ECO:0000256" key="3">
    <source>
        <dbReference type="ARBA" id="ARBA00005130"/>
    </source>
</evidence>
<comment type="catalytic activity">
    <reaction evidence="11">
        <text>N-succinyl-(2S,6S)-2,6-diaminopimelate + H2O = (2S,6S)-2,6-diaminopimelate + succinate</text>
        <dbReference type="Rhea" id="RHEA:22608"/>
        <dbReference type="ChEBI" id="CHEBI:15377"/>
        <dbReference type="ChEBI" id="CHEBI:30031"/>
        <dbReference type="ChEBI" id="CHEBI:57609"/>
        <dbReference type="ChEBI" id="CHEBI:58087"/>
        <dbReference type="EC" id="3.5.1.18"/>
    </reaction>
</comment>
<reference evidence="13" key="1">
    <citation type="journal article" date="2014" name="Front. Microbiol.">
        <title>High frequency of phylogenetically diverse reductive dehalogenase-homologous genes in deep subseafloor sedimentary metagenomes.</title>
        <authorList>
            <person name="Kawai M."/>
            <person name="Futagami T."/>
            <person name="Toyoda A."/>
            <person name="Takaki Y."/>
            <person name="Nishi S."/>
            <person name="Hori S."/>
            <person name="Arai W."/>
            <person name="Tsubouchi T."/>
            <person name="Morono Y."/>
            <person name="Uchiyama I."/>
            <person name="Ito T."/>
            <person name="Fujiyama A."/>
            <person name="Inagaki F."/>
            <person name="Takami H."/>
        </authorList>
    </citation>
    <scope>NUCLEOTIDE SEQUENCE</scope>
    <source>
        <strain evidence="13">Expedition CK06-06</strain>
    </source>
</reference>
<evidence type="ECO:0000256" key="5">
    <source>
        <dbReference type="ARBA" id="ARBA00011921"/>
    </source>
</evidence>
<dbReference type="Pfam" id="PF01546">
    <property type="entry name" value="Peptidase_M20"/>
    <property type="match status" value="1"/>
</dbReference>
<keyword evidence="10" id="KW-0170">Cobalt</keyword>
<evidence type="ECO:0000256" key="8">
    <source>
        <dbReference type="ARBA" id="ARBA00022801"/>
    </source>
</evidence>
<sequence length="422" mass="46530">MEPGIEGEVLKLIEKRRDAIVEFLRELISFPSVTGDELEIQKFTARNLESMGLVVDKWEPDHEKLKKHPAYVPVEYGYANRPNVVGTYKGTEGGKSLLLNGHVDVVPPGPLDAWEHQPWSGDVVGNRLYGRGASDMKSGLAAMTMALDSLIRLDISLRGDVILEYVVDEELSGNGTLDCVMKGYHTDAGICCESSSLHVQPACLGRIWFEISVRGKPAGIQRRWEGVNAIEKGYAIVQAVSTLEDIRINEVSHPLYPENRSAIPCMVGMFQSGSFPSSFPDTCLLKGSIASLPGENTNEVKQSLVEQISTFSKTDPWLKDNPPEVKFVGYCGEPAEIPSDHPIVRALARRFAFVTGKQPQITGRQGAADTRYLIKYGNTPTVIFGPGLTEQMHATNEWVDIDYLVTATKVLALSIMDWCGYE</sequence>
<dbReference type="InterPro" id="IPR050072">
    <property type="entry name" value="Peptidase_M20A"/>
</dbReference>
<evidence type="ECO:0000256" key="9">
    <source>
        <dbReference type="ARBA" id="ARBA00022833"/>
    </source>
</evidence>
<dbReference type="InterPro" id="IPR011650">
    <property type="entry name" value="Peptidase_M20_dimer"/>
</dbReference>
<dbReference type="InterPro" id="IPR036264">
    <property type="entry name" value="Bact_exopeptidase_dim_dom"/>
</dbReference>
<dbReference type="SUPFAM" id="SSF53187">
    <property type="entry name" value="Zn-dependent exopeptidases"/>
    <property type="match status" value="1"/>
</dbReference>
<dbReference type="PANTHER" id="PTHR43808">
    <property type="entry name" value="ACETYLORNITHINE DEACETYLASE"/>
    <property type="match status" value="1"/>
</dbReference>
<evidence type="ECO:0000256" key="1">
    <source>
        <dbReference type="ARBA" id="ARBA00001941"/>
    </source>
</evidence>
<evidence type="ECO:0000256" key="2">
    <source>
        <dbReference type="ARBA" id="ARBA00001947"/>
    </source>
</evidence>
<proteinExistence type="inferred from homology"/>
<accession>X1J982</accession>
<dbReference type="EC" id="3.5.1.18" evidence="5"/>
<organism evidence="13">
    <name type="scientific">marine sediment metagenome</name>
    <dbReference type="NCBI Taxonomy" id="412755"/>
    <lineage>
        <taxon>unclassified sequences</taxon>
        <taxon>metagenomes</taxon>
        <taxon>ecological metagenomes</taxon>
    </lineage>
</organism>
<comment type="similarity">
    <text evidence="4">Belongs to the peptidase M20A family.</text>
</comment>
<gene>
    <name evidence="13" type="ORF">S06H3_03262</name>
</gene>
<keyword evidence="7" id="KW-0479">Metal-binding</keyword>
<dbReference type="EMBL" id="BARV01001042">
    <property type="protein sequence ID" value="GAH91271.1"/>
    <property type="molecule type" value="Genomic_DNA"/>
</dbReference>
<dbReference type="NCBIfam" id="NF005306">
    <property type="entry name" value="PRK06837.1"/>
    <property type="match status" value="1"/>
</dbReference>
<name>X1J982_9ZZZZ</name>
<dbReference type="PANTHER" id="PTHR43808:SF25">
    <property type="entry name" value="PEPTIDASE M20 DIMERISATION DOMAIN-CONTAINING PROTEIN"/>
    <property type="match status" value="1"/>
</dbReference>
<protein>
    <recommendedName>
        <fullName evidence="6">Probable succinyl-diaminopimelate desuccinylase</fullName>
        <ecNumber evidence="5">3.5.1.18</ecNumber>
    </recommendedName>
</protein>
<evidence type="ECO:0000259" key="12">
    <source>
        <dbReference type="Pfam" id="PF07687"/>
    </source>
</evidence>
<evidence type="ECO:0000256" key="10">
    <source>
        <dbReference type="ARBA" id="ARBA00023285"/>
    </source>
</evidence>
<dbReference type="Pfam" id="PF07687">
    <property type="entry name" value="M20_dimer"/>
    <property type="match status" value="1"/>
</dbReference>
<comment type="caution">
    <text evidence="13">The sequence shown here is derived from an EMBL/GenBank/DDBJ whole genome shotgun (WGS) entry which is preliminary data.</text>
</comment>
<dbReference type="AlphaFoldDB" id="X1J982"/>
<evidence type="ECO:0000313" key="13">
    <source>
        <dbReference type="EMBL" id="GAH91271.1"/>
    </source>
</evidence>
<dbReference type="NCBIfam" id="TIGR01910">
    <property type="entry name" value="DapE-ArgE"/>
    <property type="match status" value="1"/>
</dbReference>
<keyword evidence="9" id="KW-0862">Zinc</keyword>
<dbReference type="InterPro" id="IPR010182">
    <property type="entry name" value="ArgE/DapE"/>
</dbReference>
<dbReference type="InterPro" id="IPR001261">
    <property type="entry name" value="ArgE/DapE_CS"/>
</dbReference>
<keyword evidence="8" id="KW-0378">Hydrolase</keyword>
<evidence type="ECO:0000256" key="7">
    <source>
        <dbReference type="ARBA" id="ARBA00022723"/>
    </source>
</evidence>
<dbReference type="Gene3D" id="3.40.630.10">
    <property type="entry name" value="Zn peptidases"/>
    <property type="match status" value="1"/>
</dbReference>
<evidence type="ECO:0000256" key="4">
    <source>
        <dbReference type="ARBA" id="ARBA00006247"/>
    </source>
</evidence>
<comment type="cofactor">
    <cofactor evidence="1">
        <name>Co(2+)</name>
        <dbReference type="ChEBI" id="CHEBI:48828"/>
    </cofactor>
</comment>
<comment type="pathway">
    <text evidence="3">Amino-acid biosynthesis; L-lysine biosynthesis via DAP pathway; LL-2,6-diaminopimelate from (S)-tetrahydrodipicolinate (succinylase route): step 3/3.</text>
</comment>
<dbReference type="GO" id="GO:0046872">
    <property type="term" value="F:metal ion binding"/>
    <property type="evidence" value="ECO:0007669"/>
    <property type="project" value="UniProtKB-KW"/>
</dbReference>
<dbReference type="Gene3D" id="3.30.70.360">
    <property type="match status" value="1"/>
</dbReference>
<dbReference type="PROSITE" id="PS00758">
    <property type="entry name" value="ARGE_DAPE_CPG2_1"/>
    <property type="match status" value="1"/>
</dbReference>
<feature type="domain" description="Peptidase M20 dimerisation" evidence="12">
    <location>
        <begin position="205"/>
        <end position="312"/>
    </location>
</feature>